<protein>
    <submittedName>
        <fullName evidence="1">Uncharacterized protein</fullName>
    </submittedName>
</protein>
<keyword evidence="2" id="KW-1185">Reference proteome</keyword>
<organism evidence="1 2">
    <name type="scientific">Streptomyces bambusae</name>
    <dbReference type="NCBI Taxonomy" id="1550616"/>
    <lineage>
        <taxon>Bacteria</taxon>
        <taxon>Bacillati</taxon>
        <taxon>Actinomycetota</taxon>
        <taxon>Actinomycetes</taxon>
        <taxon>Kitasatosporales</taxon>
        <taxon>Streptomycetaceae</taxon>
        <taxon>Streptomyces</taxon>
    </lineage>
</organism>
<evidence type="ECO:0000313" key="2">
    <source>
        <dbReference type="Proteomes" id="UP000812013"/>
    </source>
</evidence>
<reference evidence="1 2" key="1">
    <citation type="submission" date="2019-12" db="EMBL/GenBank/DDBJ databases">
        <title>Genome sequence of Streptomyces bambusae.</title>
        <authorList>
            <person name="Bansal K."/>
            <person name="Choksket S."/>
            <person name="Korpole S."/>
            <person name="Patil P.B."/>
        </authorList>
    </citation>
    <scope>NUCLEOTIDE SEQUENCE [LARGE SCALE GENOMIC DNA]</scope>
    <source>
        <strain evidence="1 2">SK60</strain>
    </source>
</reference>
<dbReference type="RefSeq" id="WP_219667274.1">
    <property type="nucleotide sequence ID" value="NZ_WTFF01000074.1"/>
</dbReference>
<comment type="caution">
    <text evidence="1">The sequence shown here is derived from an EMBL/GenBank/DDBJ whole genome shotgun (WGS) entry which is preliminary data.</text>
</comment>
<dbReference type="EMBL" id="WTFF01000074">
    <property type="protein sequence ID" value="MBW5482803.1"/>
    <property type="molecule type" value="Genomic_DNA"/>
</dbReference>
<proteinExistence type="predicted"/>
<sequence>MAEQTCGAWAQFFDDEGYEAGCVLPAGHPGRVHEDAIIGPWDEDELYTTRPE</sequence>
<evidence type="ECO:0000313" key="1">
    <source>
        <dbReference type="EMBL" id="MBW5482803.1"/>
    </source>
</evidence>
<accession>A0ABS6Z4V3</accession>
<name>A0ABS6Z4V3_9ACTN</name>
<gene>
    <name evidence="1" type="ORF">GPJ59_13155</name>
</gene>
<dbReference type="Proteomes" id="UP000812013">
    <property type="component" value="Unassembled WGS sequence"/>
</dbReference>